<accession>A0ABQ9RAB1</accession>
<gene>
    <name evidence="1" type="ORF">CTAM01_06842</name>
</gene>
<dbReference type="GeneID" id="85407106"/>
<evidence type="ECO:0000313" key="2">
    <source>
        <dbReference type="Proteomes" id="UP001227543"/>
    </source>
</evidence>
<proteinExistence type="predicted"/>
<comment type="caution">
    <text evidence="1">The sequence shown here is derived from an EMBL/GenBank/DDBJ whole genome shotgun (WGS) entry which is preliminary data.</text>
</comment>
<evidence type="ECO:0000313" key="1">
    <source>
        <dbReference type="EMBL" id="KAK1499648.1"/>
    </source>
</evidence>
<protein>
    <submittedName>
        <fullName evidence="1">Uncharacterized protein</fullName>
    </submittedName>
</protein>
<dbReference type="RefSeq" id="XP_060382370.1">
    <property type="nucleotide sequence ID" value="XM_060522868.1"/>
</dbReference>
<reference evidence="1 2" key="1">
    <citation type="submission" date="2016-10" db="EMBL/GenBank/DDBJ databases">
        <title>The genome sequence of Colletotrichum fioriniae PJ7.</title>
        <authorList>
            <person name="Baroncelli R."/>
        </authorList>
    </citation>
    <scope>NUCLEOTIDE SEQUENCE [LARGE SCALE GENOMIC DNA]</scope>
    <source>
        <strain evidence="1 2">Tom-12</strain>
    </source>
</reference>
<sequence>MLIPQMLISGGVLARAFKLSTRLSEKMHQILIIPCANLVHRRLGWLGTLLFHHSYATGKTTMILDSKSFRYSFILRPVLAAVILFRTQADLFNSMLGEVSRILHMPPGQLT</sequence>
<organism evidence="1 2">
    <name type="scientific">Colletotrichum tamarilloi</name>
    <dbReference type="NCBI Taxonomy" id="1209934"/>
    <lineage>
        <taxon>Eukaryota</taxon>
        <taxon>Fungi</taxon>
        <taxon>Dikarya</taxon>
        <taxon>Ascomycota</taxon>
        <taxon>Pezizomycotina</taxon>
        <taxon>Sordariomycetes</taxon>
        <taxon>Hypocreomycetidae</taxon>
        <taxon>Glomerellales</taxon>
        <taxon>Glomerellaceae</taxon>
        <taxon>Colletotrichum</taxon>
        <taxon>Colletotrichum acutatum species complex</taxon>
    </lineage>
</organism>
<dbReference type="EMBL" id="MLFU01000020">
    <property type="protein sequence ID" value="KAK1499648.1"/>
    <property type="molecule type" value="Genomic_DNA"/>
</dbReference>
<dbReference type="Proteomes" id="UP001227543">
    <property type="component" value="Unassembled WGS sequence"/>
</dbReference>
<name>A0ABQ9RAB1_9PEZI</name>
<keyword evidence="2" id="KW-1185">Reference proteome</keyword>